<reference evidence="1 2" key="1">
    <citation type="submission" date="2016-07" db="EMBL/GenBank/DDBJ databases">
        <title>Draft Genome Sequence of Oceanisphaera psychrotolerans, isolated from coastal sediment samples.</title>
        <authorList>
            <person name="Zhuo S."/>
            <person name="Ruan Z."/>
        </authorList>
    </citation>
    <scope>NUCLEOTIDE SEQUENCE [LARGE SCALE GENOMIC DNA]</scope>
    <source>
        <strain evidence="1 2">LAM-WHM-ZC</strain>
    </source>
</reference>
<organism evidence="1 2">
    <name type="scientific">Oceanisphaera psychrotolerans</name>
    <dbReference type="NCBI Taxonomy" id="1414654"/>
    <lineage>
        <taxon>Bacteria</taxon>
        <taxon>Pseudomonadati</taxon>
        <taxon>Pseudomonadota</taxon>
        <taxon>Gammaproteobacteria</taxon>
        <taxon>Aeromonadales</taxon>
        <taxon>Aeromonadaceae</taxon>
        <taxon>Oceanisphaera</taxon>
    </lineage>
</organism>
<dbReference type="OrthoDB" id="2936081at2"/>
<comment type="caution">
    <text evidence="1">The sequence shown here is derived from an EMBL/GenBank/DDBJ whole genome shotgun (WGS) entry which is preliminary data.</text>
</comment>
<dbReference type="Pfam" id="PF11042">
    <property type="entry name" value="DUF2750"/>
    <property type="match status" value="1"/>
</dbReference>
<dbReference type="Proteomes" id="UP000243073">
    <property type="component" value="Unassembled WGS sequence"/>
</dbReference>
<dbReference type="AlphaFoldDB" id="A0A1J4QIR5"/>
<evidence type="ECO:0008006" key="3">
    <source>
        <dbReference type="Google" id="ProtNLM"/>
    </source>
</evidence>
<evidence type="ECO:0000313" key="2">
    <source>
        <dbReference type="Proteomes" id="UP000243073"/>
    </source>
</evidence>
<sequence length="133" mass="15349">MSYTLTDADKAAAQNMRDDERFNHFVSRVCEHDELWILTDEHGCMMLTSDDDEDCIPVWPHADYAKEWAVDDWSQCKPEALTLQVWLNRWVPGMEDDELLVAVFPTSDATGVVVEPRELQDAIDRKKKAGRHN</sequence>
<evidence type="ECO:0000313" key="1">
    <source>
        <dbReference type="EMBL" id="OIN13813.1"/>
    </source>
</evidence>
<protein>
    <recommendedName>
        <fullName evidence="3">DUF2750 domain-containing protein</fullName>
    </recommendedName>
</protein>
<gene>
    <name evidence="1" type="ORF">BFR47_09900</name>
</gene>
<dbReference type="EMBL" id="MDKE01000005">
    <property type="protein sequence ID" value="OIN13813.1"/>
    <property type="molecule type" value="Genomic_DNA"/>
</dbReference>
<dbReference type="RefSeq" id="WP_071471561.1">
    <property type="nucleotide sequence ID" value="NZ_MDKE01000005.1"/>
</dbReference>
<name>A0A1J4QIR5_9GAMM</name>
<dbReference type="InterPro" id="IPR021284">
    <property type="entry name" value="DUF2750"/>
</dbReference>
<accession>A0A1J4QIR5</accession>
<dbReference type="STRING" id="1414654.BFR47_09900"/>
<proteinExistence type="predicted"/>
<keyword evidence="2" id="KW-1185">Reference proteome</keyword>